<comment type="caution">
    <text evidence="2">The sequence shown here is derived from an EMBL/GenBank/DDBJ whole genome shotgun (WGS) entry which is preliminary data.</text>
</comment>
<evidence type="ECO:0000256" key="1">
    <source>
        <dbReference type="SAM" id="SignalP"/>
    </source>
</evidence>
<evidence type="ECO:0000313" key="2">
    <source>
        <dbReference type="EMBL" id="CAG2215262.1"/>
    </source>
</evidence>
<dbReference type="EMBL" id="CAJPWZ010001438">
    <property type="protein sequence ID" value="CAG2215262.1"/>
    <property type="molecule type" value="Genomic_DNA"/>
</dbReference>
<protein>
    <submittedName>
        <fullName evidence="2">Uncharacterized protein</fullName>
    </submittedName>
</protein>
<sequence length="393" mass="44542">MSILFLFLLSCAISSAFLVETSTSQQNGISHGISGQNFDTLNQMVHNEHERSIQLHQYVSKIESRLNILENNCNCASGGLHTSTPLETTELVEKYNQFESKLITMTYHIKHIGQSVSNIDSKMISLAKNLSEVTNISSTIQIPSNQNSLEKMVSKLTMNSITLGQLQNRSLTNEQRLSNGMNEQVLIKSNLSLLDKFQKSMDARLQSMENIQMNDKNLFNTFYLNVTKQLDMLHSNEKSLNSQIQNSLSLMITDHQKYKNNLTFIFEKVSQNMAKLTNLESEQYSINASLNRNILYLHNQIRLILTKQTDFNSMLALLNQTVSHLSSSLETIRMQLHGAIGQTNAVGTDYGKIIDHFRGLFIHSTMFEVLQKHQCEAQIYIEVTSGESSQQTC</sequence>
<feature type="chain" id="PRO_5035905836" evidence="1">
    <location>
        <begin position="17"/>
        <end position="393"/>
    </location>
</feature>
<dbReference type="Proteomes" id="UP000683360">
    <property type="component" value="Unassembled WGS sequence"/>
</dbReference>
<keyword evidence="1" id="KW-0732">Signal</keyword>
<feature type="signal peptide" evidence="1">
    <location>
        <begin position="1"/>
        <end position="16"/>
    </location>
</feature>
<gene>
    <name evidence="2" type="ORF">MEDL_29030</name>
</gene>
<proteinExistence type="predicted"/>
<keyword evidence="3" id="KW-1185">Reference proteome</keyword>
<dbReference type="AlphaFoldDB" id="A0A8S3S3Q0"/>
<evidence type="ECO:0000313" key="3">
    <source>
        <dbReference type="Proteomes" id="UP000683360"/>
    </source>
</evidence>
<organism evidence="2 3">
    <name type="scientific">Mytilus edulis</name>
    <name type="common">Blue mussel</name>
    <dbReference type="NCBI Taxonomy" id="6550"/>
    <lineage>
        <taxon>Eukaryota</taxon>
        <taxon>Metazoa</taxon>
        <taxon>Spiralia</taxon>
        <taxon>Lophotrochozoa</taxon>
        <taxon>Mollusca</taxon>
        <taxon>Bivalvia</taxon>
        <taxon>Autobranchia</taxon>
        <taxon>Pteriomorphia</taxon>
        <taxon>Mytilida</taxon>
        <taxon>Mytiloidea</taxon>
        <taxon>Mytilidae</taxon>
        <taxon>Mytilinae</taxon>
        <taxon>Mytilus</taxon>
    </lineage>
</organism>
<name>A0A8S3S3Q0_MYTED</name>
<accession>A0A8S3S3Q0</accession>
<reference evidence="2" key="1">
    <citation type="submission" date="2021-03" db="EMBL/GenBank/DDBJ databases">
        <authorList>
            <person name="Bekaert M."/>
        </authorList>
    </citation>
    <scope>NUCLEOTIDE SEQUENCE</scope>
</reference>